<evidence type="ECO:0000259" key="3">
    <source>
        <dbReference type="Pfam" id="PF13458"/>
    </source>
</evidence>
<dbReference type="KEGG" id="mpz:Marpi_1427"/>
<keyword evidence="5" id="KW-1185">Reference proteome</keyword>
<dbReference type="HOGENOM" id="CLU_769328_0_0_0"/>
<accession>H2J3T0</accession>
<dbReference type="InterPro" id="IPR028082">
    <property type="entry name" value="Peripla_BP_I"/>
</dbReference>
<dbReference type="EMBL" id="CP003257">
    <property type="protein sequence ID" value="AEX85822.1"/>
    <property type="molecule type" value="Genomic_DNA"/>
</dbReference>
<reference evidence="5" key="2">
    <citation type="submission" date="2012-01" db="EMBL/GenBank/DDBJ databases">
        <title>Complete sequence of chromosome of Marinitoga piezophila KA3.</title>
        <authorList>
            <person name="Lucas S."/>
            <person name="Han J."/>
            <person name="Lapidus A."/>
            <person name="Cheng J.-F."/>
            <person name="Goodwin L."/>
            <person name="Pitluck S."/>
            <person name="Peters L."/>
            <person name="Mikhailova N."/>
            <person name="Teshima H."/>
            <person name="Detter J.C."/>
            <person name="Han C."/>
            <person name="Tapia R."/>
            <person name="Land M."/>
            <person name="Hauser L."/>
            <person name="Kyrpides N."/>
            <person name="Ivanova N."/>
            <person name="Pagani I."/>
            <person name="Jebbar M."/>
            <person name="Vannier P."/>
            <person name="Oger P."/>
            <person name="Cario A."/>
            <person name="Bartlett D."/>
            <person name="Noll K.M."/>
            <person name="Woyke T."/>
        </authorList>
    </citation>
    <scope>NUCLEOTIDE SEQUENCE [LARGE SCALE GENOMIC DNA]</scope>
    <source>
        <strain evidence="5">DSM 14283 / JCM 11233 / KA3</strain>
    </source>
</reference>
<dbReference type="PANTHER" id="PTHR30483:SF6">
    <property type="entry name" value="PERIPLASMIC BINDING PROTEIN OF ABC TRANSPORTER FOR NATURAL AMINO ACIDS"/>
    <property type="match status" value="1"/>
</dbReference>
<dbReference type="SUPFAM" id="SSF53822">
    <property type="entry name" value="Periplasmic binding protein-like I"/>
    <property type="match status" value="1"/>
</dbReference>
<evidence type="ECO:0000256" key="2">
    <source>
        <dbReference type="ARBA" id="ARBA00022729"/>
    </source>
</evidence>
<evidence type="ECO:0000256" key="1">
    <source>
        <dbReference type="ARBA" id="ARBA00010062"/>
    </source>
</evidence>
<organism evidence="4 5">
    <name type="scientific">Marinitoga piezophila (strain DSM 14283 / JCM 11233 / KA3)</name>
    <dbReference type="NCBI Taxonomy" id="443254"/>
    <lineage>
        <taxon>Bacteria</taxon>
        <taxon>Thermotogati</taxon>
        <taxon>Thermotogota</taxon>
        <taxon>Thermotogae</taxon>
        <taxon>Petrotogales</taxon>
        <taxon>Petrotogaceae</taxon>
        <taxon>Marinitoga</taxon>
    </lineage>
</organism>
<dbReference type="InterPro" id="IPR051010">
    <property type="entry name" value="BCAA_transport"/>
</dbReference>
<proteinExistence type="inferred from homology"/>
<name>H2J3T0_MARPK</name>
<feature type="domain" description="Leucine-binding protein" evidence="3">
    <location>
        <begin position="26"/>
        <end position="347"/>
    </location>
</feature>
<dbReference type="Proteomes" id="UP000007161">
    <property type="component" value="Chromosome"/>
</dbReference>
<reference evidence="4 5" key="1">
    <citation type="journal article" date="2012" name="J. Bacteriol.">
        <title>Complete Genome Sequence of the Thermophilic, Piezophilic, Heterotrophic Bacterium Marinitoga piezophila KA3.</title>
        <authorList>
            <person name="Lucas S."/>
            <person name="Han J."/>
            <person name="Lapidus A."/>
            <person name="Cheng J.F."/>
            <person name="Goodwin L.A."/>
            <person name="Pitluck S."/>
            <person name="Peters L."/>
            <person name="Mikhailova N."/>
            <person name="Teshima H."/>
            <person name="Detter J.C."/>
            <person name="Han C."/>
            <person name="Tapia R."/>
            <person name="Land M."/>
            <person name="Hauser L."/>
            <person name="Kyrpides N.C."/>
            <person name="Ivanova N."/>
            <person name="Pagani I."/>
            <person name="Vannier P."/>
            <person name="Oger P."/>
            <person name="Bartlett D.H."/>
            <person name="Noll K.M."/>
            <person name="Woyke T."/>
            <person name="Jebbar M."/>
        </authorList>
    </citation>
    <scope>NUCLEOTIDE SEQUENCE [LARGE SCALE GENOMIC DNA]</scope>
    <source>
        <strain evidence="5">DSM 14283 / JCM 11233 / KA3</strain>
    </source>
</reference>
<dbReference type="InterPro" id="IPR028081">
    <property type="entry name" value="Leu-bd"/>
</dbReference>
<dbReference type="PANTHER" id="PTHR30483">
    <property type="entry name" value="LEUCINE-SPECIFIC-BINDING PROTEIN"/>
    <property type="match status" value="1"/>
</dbReference>
<evidence type="ECO:0000313" key="4">
    <source>
        <dbReference type="EMBL" id="AEX85822.1"/>
    </source>
</evidence>
<dbReference type="Pfam" id="PF13458">
    <property type="entry name" value="Peripla_BP_6"/>
    <property type="match status" value="1"/>
</dbReference>
<dbReference type="OrthoDB" id="446586at2"/>
<dbReference type="eggNOG" id="COG0683">
    <property type="taxonomic scope" value="Bacteria"/>
</dbReference>
<dbReference type="RefSeq" id="WP_014296893.1">
    <property type="nucleotide sequence ID" value="NC_016751.1"/>
</dbReference>
<protein>
    <submittedName>
        <fullName evidence="4">ABC-type branched-chain amino acid transport system, periplasmic component</fullName>
    </submittedName>
</protein>
<gene>
    <name evidence="4" type="ordered locus">Marpi_1427</name>
</gene>
<dbReference type="AlphaFoldDB" id="H2J3T0"/>
<sequence length="359" mass="41372">MKKIFIFIFIILLISVFLIISCSKNPVKVGVITALSGRAMPSGKSLIEAINLYIRENNLESNITVIPADDSWDQEKIEKEYNRLKKEGVRFIIFGTTSSSLNRVYKKLKTDNILGLVISATSPKFKGIDDRIIRTIPDTEKEQKEIANFLNKKNIKDIFVIVDSSNPVYTEAAYEYFKTYFKGHIEHLKVNFKTDGYIDLITNAYKNQNNVYIIAGLIGEVGMVIQELKLTNSNVNIITTPWVRSKGLEIAAGDYLKNVIVPSHYPYEYTGKLKDFYDYFINDLKEEPSLHAFLGYEIMQIFWESYKSGNNTPEKMEKFITEHEFKTIFGNVKFDKYGESSKNMYFGIYDGNKWVEIIN</sequence>
<dbReference type="PROSITE" id="PS51257">
    <property type="entry name" value="PROKAR_LIPOPROTEIN"/>
    <property type="match status" value="1"/>
</dbReference>
<evidence type="ECO:0000313" key="5">
    <source>
        <dbReference type="Proteomes" id="UP000007161"/>
    </source>
</evidence>
<dbReference type="Gene3D" id="3.40.50.2300">
    <property type="match status" value="2"/>
</dbReference>
<keyword evidence="2" id="KW-0732">Signal</keyword>
<dbReference type="STRING" id="443254.Marpi_1427"/>
<comment type="similarity">
    <text evidence="1">Belongs to the leucine-binding protein family.</text>
</comment>